<keyword evidence="1" id="KW-0472">Membrane</keyword>
<gene>
    <name evidence="2" type="ORF">Mal4_26940</name>
</gene>
<dbReference type="OrthoDB" id="266179at2"/>
<keyword evidence="1" id="KW-0812">Transmembrane</keyword>
<reference evidence="2 3" key="1">
    <citation type="submission" date="2019-02" db="EMBL/GenBank/DDBJ databases">
        <title>Deep-cultivation of Planctomycetes and their phenomic and genomic characterization uncovers novel biology.</title>
        <authorList>
            <person name="Wiegand S."/>
            <person name="Jogler M."/>
            <person name="Boedeker C."/>
            <person name="Pinto D."/>
            <person name="Vollmers J."/>
            <person name="Rivas-Marin E."/>
            <person name="Kohn T."/>
            <person name="Peeters S.H."/>
            <person name="Heuer A."/>
            <person name="Rast P."/>
            <person name="Oberbeckmann S."/>
            <person name="Bunk B."/>
            <person name="Jeske O."/>
            <person name="Meyerdierks A."/>
            <person name="Storesund J.E."/>
            <person name="Kallscheuer N."/>
            <person name="Luecker S."/>
            <person name="Lage O.M."/>
            <person name="Pohl T."/>
            <person name="Merkel B.J."/>
            <person name="Hornburger P."/>
            <person name="Mueller R.-W."/>
            <person name="Bruemmer F."/>
            <person name="Labrenz M."/>
            <person name="Spormann A.M."/>
            <person name="Op den Camp H."/>
            <person name="Overmann J."/>
            <person name="Amann R."/>
            <person name="Jetten M.S.M."/>
            <person name="Mascher T."/>
            <person name="Medema M.H."/>
            <person name="Devos D.P."/>
            <person name="Kaster A.-K."/>
            <person name="Ovreas L."/>
            <person name="Rohde M."/>
            <person name="Galperin M.Y."/>
            <person name="Jogler C."/>
        </authorList>
    </citation>
    <scope>NUCLEOTIDE SEQUENCE [LARGE SCALE GENOMIC DNA]</scope>
    <source>
        <strain evidence="2 3">Mal4</strain>
    </source>
</reference>
<keyword evidence="3" id="KW-1185">Reference proteome</keyword>
<sequence length="189" mass="21321">MSRSDDNGSLGGSLVSVAFWLCLFLAAAMYACAAVAPRADEWSGLRRQSLEVRYQLVELQRTNRHLEKLCDELEHNPDFVAELARYDMDATRAGDGRLSVDPSLGFDPRVPVAGPEPPAELFADPWYIPWLRRLADDTTLRRRWLGTITGLVFVAFTMLHEGFWSRSSRGMMALGAGLNWLTARYRREA</sequence>
<name>A0A517Z7B2_9PLAN</name>
<feature type="transmembrane region" description="Helical" evidence="1">
    <location>
        <begin position="144"/>
        <end position="164"/>
    </location>
</feature>
<dbReference type="EMBL" id="CP036275">
    <property type="protein sequence ID" value="QDU38367.1"/>
    <property type="molecule type" value="Genomic_DNA"/>
</dbReference>
<dbReference type="PROSITE" id="PS51257">
    <property type="entry name" value="PROKAR_LIPOPROTEIN"/>
    <property type="match status" value="1"/>
</dbReference>
<evidence type="ECO:0000313" key="2">
    <source>
        <dbReference type="EMBL" id="QDU38367.1"/>
    </source>
</evidence>
<evidence type="ECO:0000313" key="3">
    <source>
        <dbReference type="Proteomes" id="UP000320496"/>
    </source>
</evidence>
<dbReference type="RefSeq" id="WP_145369656.1">
    <property type="nucleotide sequence ID" value="NZ_CP036275.1"/>
</dbReference>
<evidence type="ECO:0008006" key="4">
    <source>
        <dbReference type="Google" id="ProtNLM"/>
    </source>
</evidence>
<keyword evidence="1" id="KW-1133">Transmembrane helix</keyword>
<dbReference type="AlphaFoldDB" id="A0A517Z7B2"/>
<dbReference type="KEGG" id="mri:Mal4_26940"/>
<proteinExistence type="predicted"/>
<evidence type="ECO:0000256" key="1">
    <source>
        <dbReference type="SAM" id="Phobius"/>
    </source>
</evidence>
<protein>
    <recommendedName>
        <fullName evidence="4">Septum formation initiator</fullName>
    </recommendedName>
</protein>
<accession>A0A517Z7B2</accession>
<organism evidence="2 3">
    <name type="scientific">Maioricimonas rarisocia</name>
    <dbReference type="NCBI Taxonomy" id="2528026"/>
    <lineage>
        <taxon>Bacteria</taxon>
        <taxon>Pseudomonadati</taxon>
        <taxon>Planctomycetota</taxon>
        <taxon>Planctomycetia</taxon>
        <taxon>Planctomycetales</taxon>
        <taxon>Planctomycetaceae</taxon>
        <taxon>Maioricimonas</taxon>
    </lineage>
</organism>
<dbReference type="Proteomes" id="UP000320496">
    <property type="component" value="Chromosome"/>
</dbReference>